<comment type="similarity">
    <text evidence="2 6">Belongs to the UPF0677 family.</text>
</comment>
<keyword evidence="5 6" id="KW-0949">S-adenosyl-L-methionine</keyword>
<dbReference type="PANTHER" id="PTHR43619:SF2">
    <property type="entry name" value="S-ADENOSYL-L-METHIONINE-DEPENDENT METHYLTRANSFERASES SUPERFAMILY PROTEIN"/>
    <property type="match status" value="1"/>
</dbReference>
<evidence type="ECO:0000313" key="9">
    <source>
        <dbReference type="Proteomes" id="UP000325787"/>
    </source>
</evidence>
<name>A0A5Q0H170_SACSY</name>
<dbReference type="KEGG" id="ssyi:EKG83_23605"/>
<dbReference type="NCBIfam" id="TIGR00027">
    <property type="entry name" value="mthyl_TIGR00027"/>
    <property type="match status" value="1"/>
</dbReference>
<sequence>MTDVGFTALAAAAGRAVETSRPDRLAVDPFAADFVAAAHPPVPLPTRWPDEGAELTQQEVLLLLGANYVGLRTRFFDDRLVGARQVVLLGAGLDTRAFRLAWPDGAVVFELDQPAVLEFKASVLTAPPRCTRVPVGVDLARDWAAALLAAGFDRSAPTAWLAEGLLQYLSPAAENALVTAVDALSAPGSALAVERALDLGDPARLREGAERAGVRVDRLVRSGPRDDLAAWLRDRGWHARDVPLDEVAAHYDRPLLHPRLVGDLPPGARQPTPAGFTTATKDA</sequence>
<dbReference type="InterPro" id="IPR011610">
    <property type="entry name" value="SAM_mthyl_Trfase_ML2640-like"/>
</dbReference>
<evidence type="ECO:0000256" key="6">
    <source>
        <dbReference type="RuleBase" id="RU362030"/>
    </source>
</evidence>
<dbReference type="SUPFAM" id="SSF53335">
    <property type="entry name" value="S-adenosyl-L-methionine-dependent methyltransferases"/>
    <property type="match status" value="1"/>
</dbReference>
<dbReference type="EC" id="2.1.1.-" evidence="6"/>
<evidence type="ECO:0000256" key="5">
    <source>
        <dbReference type="ARBA" id="ARBA00022691"/>
    </source>
</evidence>
<evidence type="ECO:0000256" key="4">
    <source>
        <dbReference type="ARBA" id="ARBA00022679"/>
    </source>
</evidence>
<keyword evidence="9" id="KW-1185">Reference proteome</keyword>
<organism evidence="8 9">
    <name type="scientific">Saccharothrix syringae</name>
    <name type="common">Nocardiopsis syringae</name>
    <dbReference type="NCBI Taxonomy" id="103733"/>
    <lineage>
        <taxon>Bacteria</taxon>
        <taxon>Bacillati</taxon>
        <taxon>Actinomycetota</taxon>
        <taxon>Actinomycetes</taxon>
        <taxon>Pseudonocardiales</taxon>
        <taxon>Pseudonocardiaceae</taxon>
        <taxon>Saccharothrix</taxon>
    </lineage>
</organism>
<evidence type="ECO:0000313" key="8">
    <source>
        <dbReference type="EMBL" id="QFZ20011.1"/>
    </source>
</evidence>
<gene>
    <name evidence="8" type="ORF">EKG83_23605</name>
</gene>
<reference evidence="9" key="1">
    <citation type="journal article" date="2021" name="Curr. Microbiol.">
        <title>Complete genome of nocamycin-producing strain Saccharothrix syringae NRRL B-16468 reveals the biosynthetic potential for secondary metabolites.</title>
        <authorList>
            <person name="Mo X."/>
            <person name="Yang S."/>
        </authorList>
    </citation>
    <scope>NUCLEOTIDE SEQUENCE [LARGE SCALE GENOMIC DNA]</scope>
    <source>
        <strain evidence="9">ATCC 51364 / DSM 43886 / JCM 6844 / KCTC 9398 / NBRC 14523 / NRRL B-16468 / INA 2240</strain>
    </source>
</reference>
<dbReference type="EMBL" id="CP034550">
    <property type="protein sequence ID" value="QFZ20011.1"/>
    <property type="molecule type" value="Genomic_DNA"/>
</dbReference>
<comment type="function">
    <text evidence="1 6">Exhibits S-adenosyl-L-methionine-dependent methyltransferase activity.</text>
</comment>
<evidence type="ECO:0000256" key="1">
    <source>
        <dbReference type="ARBA" id="ARBA00003907"/>
    </source>
</evidence>
<feature type="region of interest" description="Disordered" evidence="7">
    <location>
        <begin position="262"/>
        <end position="283"/>
    </location>
</feature>
<dbReference type="Proteomes" id="UP000325787">
    <property type="component" value="Chromosome"/>
</dbReference>
<evidence type="ECO:0000256" key="3">
    <source>
        <dbReference type="ARBA" id="ARBA00022603"/>
    </source>
</evidence>
<dbReference type="RefSeq" id="WP_051765758.1">
    <property type="nucleotide sequence ID" value="NZ_CP034550.1"/>
</dbReference>
<dbReference type="Gene3D" id="3.40.50.150">
    <property type="entry name" value="Vaccinia Virus protein VP39"/>
    <property type="match status" value="1"/>
</dbReference>
<dbReference type="InterPro" id="IPR007213">
    <property type="entry name" value="Ppm1/Ppm2/Tcmp"/>
</dbReference>
<keyword evidence="4 8" id="KW-0808">Transferase</keyword>
<accession>A0A5Q0H170</accession>
<dbReference type="Pfam" id="PF04072">
    <property type="entry name" value="LCM"/>
    <property type="match status" value="1"/>
</dbReference>
<evidence type="ECO:0000256" key="2">
    <source>
        <dbReference type="ARBA" id="ARBA00008138"/>
    </source>
</evidence>
<evidence type="ECO:0000256" key="7">
    <source>
        <dbReference type="SAM" id="MobiDB-lite"/>
    </source>
</evidence>
<dbReference type="PANTHER" id="PTHR43619">
    <property type="entry name" value="S-ADENOSYL-L-METHIONINE-DEPENDENT METHYLTRANSFERASE YKTD-RELATED"/>
    <property type="match status" value="1"/>
</dbReference>
<dbReference type="AlphaFoldDB" id="A0A5Q0H170"/>
<protein>
    <recommendedName>
        <fullName evidence="6">S-adenosyl-L-methionine-dependent methyltransferase</fullName>
        <ecNumber evidence="6">2.1.1.-</ecNumber>
    </recommendedName>
</protein>
<dbReference type="GO" id="GO:0032259">
    <property type="term" value="P:methylation"/>
    <property type="evidence" value="ECO:0007669"/>
    <property type="project" value="UniProtKB-KW"/>
</dbReference>
<dbReference type="GO" id="GO:0008168">
    <property type="term" value="F:methyltransferase activity"/>
    <property type="evidence" value="ECO:0007669"/>
    <property type="project" value="UniProtKB-UniRule"/>
</dbReference>
<proteinExistence type="inferred from homology"/>
<keyword evidence="3 6" id="KW-0489">Methyltransferase</keyword>
<dbReference type="InterPro" id="IPR029063">
    <property type="entry name" value="SAM-dependent_MTases_sf"/>
</dbReference>
<dbReference type="OrthoDB" id="9806164at2"/>